<name>A0ACC2KRF0_PERAE</name>
<evidence type="ECO:0000313" key="1">
    <source>
        <dbReference type="EMBL" id="KAJ8623764.1"/>
    </source>
</evidence>
<dbReference type="EMBL" id="CM056819">
    <property type="protein sequence ID" value="KAJ8623764.1"/>
    <property type="molecule type" value="Genomic_DNA"/>
</dbReference>
<evidence type="ECO:0000313" key="2">
    <source>
        <dbReference type="Proteomes" id="UP001234297"/>
    </source>
</evidence>
<keyword evidence="2" id="KW-1185">Reference proteome</keyword>
<accession>A0ACC2KRF0</accession>
<organism evidence="1 2">
    <name type="scientific">Persea americana</name>
    <name type="common">Avocado</name>
    <dbReference type="NCBI Taxonomy" id="3435"/>
    <lineage>
        <taxon>Eukaryota</taxon>
        <taxon>Viridiplantae</taxon>
        <taxon>Streptophyta</taxon>
        <taxon>Embryophyta</taxon>
        <taxon>Tracheophyta</taxon>
        <taxon>Spermatophyta</taxon>
        <taxon>Magnoliopsida</taxon>
        <taxon>Magnoliidae</taxon>
        <taxon>Laurales</taxon>
        <taxon>Lauraceae</taxon>
        <taxon>Persea</taxon>
    </lineage>
</organism>
<dbReference type="Proteomes" id="UP001234297">
    <property type="component" value="Chromosome 11"/>
</dbReference>
<sequence>MHLIPGFHAPRLDATDHRAQCPNHEPLLITKIYREERKLHSTHLLLEESIRIASILEPSKPERISSFGFSSFGSLCLQCLEEG</sequence>
<gene>
    <name evidence="1" type="ORF">MRB53_032294</name>
</gene>
<comment type="caution">
    <text evidence="1">The sequence shown here is derived from an EMBL/GenBank/DDBJ whole genome shotgun (WGS) entry which is preliminary data.</text>
</comment>
<proteinExistence type="predicted"/>
<protein>
    <submittedName>
        <fullName evidence="1">Uncharacterized protein</fullName>
    </submittedName>
</protein>
<reference evidence="1 2" key="1">
    <citation type="journal article" date="2022" name="Hortic Res">
        <title>A haplotype resolved chromosomal level avocado genome allows analysis of novel avocado genes.</title>
        <authorList>
            <person name="Nath O."/>
            <person name="Fletcher S.J."/>
            <person name="Hayward A."/>
            <person name="Shaw L.M."/>
            <person name="Masouleh A.K."/>
            <person name="Furtado A."/>
            <person name="Henry R.J."/>
            <person name="Mitter N."/>
        </authorList>
    </citation>
    <scope>NUCLEOTIDE SEQUENCE [LARGE SCALE GENOMIC DNA]</scope>
    <source>
        <strain evidence="2">cv. Hass</strain>
    </source>
</reference>